<organism evidence="1 2">
    <name type="scientific">Neisseria sicca VK64</name>
    <dbReference type="NCBI Taxonomy" id="1095748"/>
    <lineage>
        <taxon>Bacteria</taxon>
        <taxon>Pseudomonadati</taxon>
        <taxon>Pseudomonadota</taxon>
        <taxon>Betaproteobacteria</taxon>
        <taxon>Neisseriales</taxon>
        <taxon>Neisseriaceae</taxon>
        <taxon>Neisseria</taxon>
    </lineage>
</organism>
<protein>
    <submittedName>
        <fullName evidence="1">Uncharacterized protein</fullName>
    </submittedName>
</protein>
<dbReference type="Proteomes" id="UP000004473">
    <property type="component" value="Unassembled WGS sequence"/>
</dbReference>
<gene>
    <name evidence="1" type="ORF">HMPREF1051_2793</name>
</gene>
<name>I2NVL8_NEISI</name>
<comment type="caution">
    <text evidence="1">The sequence shown here is derived from an EMBL/GenBank/DDBJ whole genome shotgun (WGS) entry which is preliminary data.</text>
</comment>
<dbReference type="EMBL" id="AJMT01000041">
    <property type="protein sequence ID" value="EIG29879.1"/>
    <property type="molecule type" value="Genomic_DNA"/>
</dbReference>
<dbReference type="AlphaFoldDB" id="I2NVL8"/>
<dbReference type="PATRIC" id="fig|1095748.3.peg.554"/>
<accession>I2NVL8</accession>
<evidence type="ECO:0000313" key="2">
    <source>
        <dbReference type="Proteomes" id="UP000004473"/>
    </source>
</evidence>
<evidence type="ECO:0000313" key="1">
    <source>
        <dbReference type="EMBL" id="EIG29879.1"/>
    </source>
</evidence>
<reference evidence="1 2" key="1">
    <citation type="submission" date="2012-04" db="EMBL/GenBank/DDBJ databases">
        <authorList>
            <person name="Harkins D.M."/>
            <person name="Madupu R."/>
            <person name="Durkin A.S."/>
            <person name="Torralba M."/>
            <person name="Methe B."/>
            <person name="Sutton G.G."/>
            <person name="Nelson K.E."/>
        </authorList>
    </citation>
    <scope>NUCLEOTIDE SEQUENCE [LARGE SCALE GENOMIC DNA]</scope>
    <source>
        <strain evidence="1 2">VK64</strain>
    </source>
</reference>
<sequence>MKRGRLKSSTAQKAIGILSLLRPFVSIEAAVFRRPLAFYDCKISITPFA</sequence>
<proteinExistence type="predicted"/>